<sequence length="449" mass="49325">QHIAKFAVFDGIKWTTVESNSTIPDDSWTHLTARFNKTAIEIYVNGTLEGTVNHDGVLYVTERGRIELKTVQEITSYKDIVIGASITADMASTAYNMFSGLIDGVELFDHKLEPEDVYLIYQQSIPILAPPPAPVPVSKPQAALRYRILNTTRTDEELPVSISAEKLNKNLDQITVSAWIRPNYTNGSPEFAIVSKERSFILSLNKMLTPEKIAKFSIYDGISWHTVSGSTPINGWTHLAGVFNNSTLILYVNGTIDGRLDRGPPETAGSLANVTIGAYQTTARGHDRTTNYFSGDLGEVTIYPNLLIEPEIHSMFLNYVLEFTQEPGSITAFTIFDSINAVDDTGILVDTPKPADNTPSLPDGLGFSDKITLLVNHQTVPIEQPVVLGNSTNVSENLGLTDKITILLNNQTVNLLGITNRSSTLTHSEIEIGQMVNWTQNVMVNDPDA</sequence>
<name>A0A0F8ZTJ0_9ZZZZ</name>
<dbReference type="InterPro" id="IPR006558">
    <property type="entry name" value="LamG-like"/>
</dbReference>
<evidence type="ECO:0000256" key="2">
    <source>
        <dbReference type="ARBA" id="ARBA00023157"/>
    </source>
</evidence>
<feature type="non-terminal residue" evidence="4">
    <location>
        <position position="449"/>
    </location>
</feature>
<protein>
    <recommendedName>
        <fullName evidence="3">LamG-like jellyroll fold domain-containing protein</fullName>
    </recommendedName>
</protein>
<evidence type="ECO:0000313" key="4">
    <source>
        <dbReference type="EMBL" id="KKK97128.1"/>
    </source>
</evidence>
<dbReference type="EMBL" id="LAZR01046183">
    <property type="protein sequence ID" value="KKK97128.1"/>
    <property type="molecule type" value="Genomic_DNA"/>
</dbReference>
<keyword evidence="2" id="KW-1015">Disulfide bond</keyword>
<organism evidence="4">
    <name type="scientific">marine sediment metagenome</name>
    <dbReference type="NCBI Taxonomy" id="412755"/>
    <lineage>
        <taxon>unclassified sequences</taxon>
        <taxon>metagenomes</taxon>
        <taxon>ecological metagenomes</taxon>
    </lineage>
</organism>
<dbReference type="AlphaFoldDB" id="A0A0F8ZTJ0"/>
<keyword evidence="1" id="KW-0732">Signal</keyword>
<dbReference type="Gene3D" id="2.60.120.200">
    <property type="match status" value="2"/>
</dbReference>
<dbReference type="InterPro" id="IPR013320">
    <property type="entry name" value="ConA-like_dom_sf"/>
</dbReference>
<comment type="caution">
    <text evidence="4">The sequence shown here is derived from an EMBL/GenBank/DDBJ whole genome shotgun (WGS) entry which is preliminary data.</text>
</comment>
<proteinExistence type="predicted"/>
<accession>A0A0F8ZTJ0</accession>
<feature type="domain" description="LamG-like jellyroll fold" evidence="3">
    <location>
        <begin position="172"/>
        <end position="310"/>
    </location>
</feature>
<evidence type="ECO:0000259" key="3">
    <source>
        <dbReference type="SMART" id="SM00560"/>
    </source>
</evidence>
<dbReference type="SMART" id="SM00560">
    <property type="entry name" value="LamGL"/>
    <property type="match status" value="1"/>
</dbReference>
<feature type="non-terminal residue" evidence="4">
    <location>
        <position position="1"/>
    </location>
</feature>
<evidence type="ECO:0000256" key="1">
    <source>
        <dbReference type="ARBA" id="ARBA00022729"/>
    </source>
</evidence>
<gene>
    <name evidence="4" type="ORF">LCGC14_2655850</name>
</gene>
<reference evidence="4" key="1">
    <citation type="journal article" date="2015" name="Nature">
        <title>Complex archaea that bridge the gap between prokaryotes and eukaryotes.</title>
        <authorList>
            <person name="Spang A."/>
            <person name="Saw J.H."/>
            <person name="Jorgensen S.L."/>
            <person name="Zaremba-Niedzwiedzka K."/>
            <person name="Martijn J."/>
            <person name="Lind A.E."/>
            <person name="van Eijk R."/>
            <person name="Schleper C."/>
            <person name="Guy L."/>
            <person name="Ettema T.J."/>
        </authorList>
    </citation>
    <scope>NUCLEOTIDE SEQUENCE</scope>
</reference>
<dbReference type="SUPFAM" id="SSF49899">
    <property type="entry name" value="Concanavalin A-like lectins/glucanases"/>
    <property type="match status" value="2"/>
</dbReference>
<dbReference type="Pfam" id="PF13385">
    <property type="entry name" value="Laminin_G_3"/>
    <property type="match status" value="2"/>
</dbReference>